<dbReference type="Proteomes" id="UP000201728">
    <property type="component" value="Chromosome"/>
</dbReference>
<dbReference type="Pfam" id="PF13563">
    <property type="entry name" value="2_5_RNA_ligase2"/>
    <property type="match status" value="1"/>
</dbReference>
<sequence length="185" mass="20918">MNARVFFAISFSEELQQMFNDILTVLRSAIPEKAVRWTPIHNLHITLGFLGSIRVKHIPELIEQANQALSNTPAFSLRFGKLELFPSAAKPHVISLAVISEKILQDVVNSLRRAILATHYPVEERAFRGHLTLGRLQNIHGDREWLKKLELPPVPEIKVTRVDLLESKLGKGPANYVALAHFHLN</sequence>
<dbReference type="NCBIfam" id="TIGR02258">
    <property type="entry name" value="2_5_ligase"/>
    <property type="match status" value="1"/>
</dbReference>
<dbReference type="KEGG" id="lcd:clem_11725"/>
<proteinExistence type="inferred from homology"/>
<protein>
    <recommendedName>
        <fullName evidence="2">RNA 2',3'-cyclic phosphodiesterase</fullName>
        <shortName evidence="2">RNA 2',3'-CPDase</shortName>
        <ecNumber evidence="2">3.1.4.58</ecNumber>
    </recommendedName>
</protein>
<dbReference type="InterPro" id="IPR004175">
    <property type="entry name" value="RNA_CPDase"/>
</dbReference>
<feature type="short sequence motif" description="HXTX 2" evidence="2">
    <location>
        <begin position="130"/>
        <end position="133"/>
    </location>
</feature>
<feature type="active site" description="Proton acceptor" evidence="2">
    <location>
        <position position="130"/>
    </location>
</feature>
<dbReference type="GO" id="GO:0016874">
    <property type="term" value="F:ligase activity"/>
    <property type="evidence" value="ECO:0007669"/>
    <property type="project" value="UniProtKB-KW"/>
</dbReference>
<accession>A0A222P4X8</accession>
<reference evidence="4" key="1">
    <citation type="submission" date="2016-07" db="EMBL/GenBank/DDBJ databases">
        <authorList>
            <person name="Florea S."/>
            <person name="Webb J.S."/>
            <person name="Jaromczyk J."/>
            <person name="Schardl C.L."/>
        </authorList>
    </citation>
    <scope>NUCLEOTIDE SEQUENCE [LARGE SCALE GENOMIC DNA]</scope>
    <source>
        <strain evidence="4">CDC-D5610</strain>
    </source>
</reference>
<comment type="function">
    <text evidence="2">Hydrolyzes RNA 2',3'-cyclic phosphodiester to an RNA 2'-phosphomonoester.</text>
</comment>
<dbReference type="PANTHER" id="PTHR35561">
    <property type="entry name" value="RNA 2',3'-CYCLIC PHOSPHODIESTERASE"/>
    <property type="match status" value="1"/>
</dbReference>
<dbReference type="OrthoDB" id="7061261at2"/>
<dbReference type="Gene3D" id="3.90.1140.10">
    <property type="entry name" value="Cyclic phosphodiesterase"/>
    <property type="match status" value="1"/>
</dbReference>
<feature type="active site" description="Proton donor" evidence="2">
    <location>
        <position position="44"/>
    </location>
</feature>
<evidence type="ECO:0000313" key="4">
    <source>
        <dbReference type="Proteomes" id="UP000201728"/>
    </source>
</evidence>
<keyword evidence="1 2" id="KW-0378">Hydrolase</keyword>
<dbReference type="HAMAP" id="MF_01940">
    <property type="entry name" value="RNA_CPDase"/>
    <property type="match status" value="1"/>
</dbReference>
<keyword evidence="4" id="KW-1185">Reference proteome</keyword>
<dbReference type="SUPFAM" id="SSF55144">
    <property type="entry name" value="LigT-like"/>
    <property type="match status" value="1"/>
</dbReference>
<dbReference type="EMBL" id="CP016397">
    <property type="protein sequence ID" value="ASQ46882.1"/>
    <property type="molecule type" value="Genomic_DNA"/>
</dbReference>
<dbReference type="RefSeq" id="WP_094091699.1">
    <property type="nucleotide sequence ID" value="NZ_CP016397.1"/>
</dbReference>
<dbReference type="GO" id="GO:0004113">
    <property type="term" value="F:2',3'-cyclic-nucleotide 3'-phosphodiesterase activity"/>
    <property type="evidence" value="ECO:0007669"/>
    <property type="project" value="InterPro"/>
</dbReference>
<dbReference type="EC" id="3.1.4.58" evidence="2"/>
<dbReference type="AlphaFoldDB" id="A0A222P4X8"/>
<dbReference type="PANTHER" id="PTHR35561:SF1">
    <property type="entry name" value="RNA 2',3'-CYCLIC PHOSPHODIESTERASE"/>
    <property type="match status" value="1"/>
</dbReference>
<evidence type="ECO:0000256" key="1">
    <source>
        <dbReference type="ARBA" id="ARBA00022801"/>
    </source>
</evidence>
<comment type="similarity">
    <text evidence="2">Belongs to the 2H phosphoesterase superfamily. ThpR family.</text>
</comment>
<name>A0A222P4X8_9GAMM</name>
<keyword evidence="3" id="KW-0436">Ligase</keyword>
<evidence type="ECO:0000313" key="3">
    <source>
        <dbReference type="EMBL" id="ASQ46882.1"/>
    </source>
</evidence>
<dbReference type="GO" id="GO:0008664">
    <property type="term" value="F:RNA 2',3'-cyclic 3'-phosphodiesterase activity"/>
    <property type="evidence" value="ECO:0007669"/>
    <property type="project" value="UniProtKB-EC"/>
</dbReference>
<dbReference type="InterPro" id="IPR009097">
    <property type="entry name" value="Cyclic_Pdiesterase"/>
</dbReference>
<feature type="short sequence motif" description="HXTX 1" evidence="2">
    <location>
        <begin position="44"/>
        <end position="47"/>
    </location>
</feature>
<organism evidence="3 4">
    <name type="scientific">Legionella clemsonensis</name>
    <dbReference type="NCBI Taxonomy" id="1867846"/>
    <lineage>
        <taxon>Bacteria</taxon>
        <taxon>Pseudomonadati</taxon>
        <taxon>Pseudomonadota</taxon>
        <taxon>Gammaproteobacteria</taxon>
        <taxon>Legionellales</taxon>
        <taxon>Legionellaceae</taxon>
        <taxon>Legionella</taxon>
    </lineage>
</organism>
<evidence type="ECO:0000256" key="2">
    <source>
        <dbReference type="HAMAP-Rule" id="MF_01940"/>
    </source>
</evidence>
<comment type="catalytic activity">
    <reaction evidence="2">
        <text>a 3'-end 2',3'-cyclophospho-ribonucleotide-RNA + H2O = a 3'-end 2'-phospho-ribonucleotide-RNA + H(+)</text>
        <dbReference type="Rhea" id="RHEA:11828"/>
        <dbReference type="Rhea" id="RHEA-COMP:10464"/>
        <dbReference type="Rhea" id="RHEA-COMP:17353"/>
        <dbReference type="ChEBI" id="CHEBI:15377"/>
        <dbReference type="ChEBI" id="CHEBI:15378"/>
        <dbReference type="ChEBI" id="CHEBI:83064"/>
        <dbReference type="ChEBI" id="CHEBI:173113"/>
        <dbReference type="EC" id="3.1.4.58"/>
    </reaction>
</comment>
<gene>
    <name evidence="3" type="ORF">clem_11725</name>
</gene>